<dbReference type="GeneID" id="54479874"/>
<dbReference type="EMBL" id="MU001633">
    <property type="protein sequence ID" value="KAF2485040.1"/>
    <property type="molecule type" value="Genomic_DNA"/>
</dbReference>
<evidence type="ECO:0000313" key="1">
    <source>
        <dbReference type="EMBL" id="KAF2485040.1"/>
    </source>
</evidence>
<proteinExistence type="predicted"/>
<dbReference type="OrthoDB" id="2257100at2759"/>
<dbReference type="RefSeq" id="XP_033591609.1">
    <property type="nucleotide sequence ID" value="XM_033738873.1"/>
</dbReference>
<keyword evidence="2" id="KW-1185">Reference proteome</keyword>
<sequence>MSSSQHLRTFSLWSRKRLVAAATAAAAPTPVTSPNAETQILGNRVGKYDIRVTLEGKRSTWAPRWCIDSVNSEVAGVLYFELQFQQPPTTPLGSATVVVSLGRKSLQNDPIPQVDTYAPKYGIEGPALSHTVRVDRRVDPAISLNAGLAGGGFSGLSRGRNVESTPEKKWMFTAGPPSCIGTRMTDVEFTWTRGWDDDFNATNRTFKTALLLHRPSTNELRVSVEVTATPLCRSRRASPAQERTSDPILPIHNLESHEYTALRQQLEHSIRMANIEMSSFDLKAAESAPDPIAPFSSPASSTMSVPIALTDTGTAQGQLQQLLPSRVQSMSSTTVV</sequence>
<name>A0A6A6PY46_9PEZI</name>
<evidence type="ECO:0000313" key="2">
    <source>
        <dbReference type="Proteomes" id="UP000799767"/>
    </source>
</evidence>
<accession>A0A6A6PY46</accession>
<dbReference type="AlphaFoldDB" id="A0A6A6PY46"/>
<organism evidence="1 2">
    <name type="scientific">Neohortaea acidophila</name>
    <dbReference type="NCBI Taxonomy" id="245834"/>
    <lineage>
        <taxon>Eukaryota</taxon>
        <taxon>Fungi</taxon>
        <taxon>Dikarya</taxon>
        <taxon>Ascomycota</taxon>
        <taxon>Pezizomycotina</taxon>
        <taxon>Dothideomycetes</taxon>
        <taxon>Dothideomycetidae</taxon>
        <taxon>Mycosphaerellales</taxon>
        <taxon>Teratosphaeriaceae</taxon>
        <taxon>Neohortaea</taxon>
    </lineage>
</organism>
<reference evidence="1" key="1">
    <citation type="journal article" date="2020" name="Stud. Mycol.">
        <title>101 Dothideomycetes genomes: a test case for predicting lifestyles and emergence of pathogens.</title>
        <authorList>
            <person name="Haridas S."/>
            <person name="Albert R."/>
            <person name="Binder M."/>
            <person name="Bloem J."/>
            <person name="Labutti K."/>
            <person name="Salamov A."/>
            <person name="Andreopoulos B."/>
            <person name="Baker S."/>
            <person name="Barry K."/>
            <person name="Bills G."/>
            <person name="Bluhm B."/>
            <person name="Cannon C."/>
            <person name="Castanera R."/>
            <person name="Culley D."/>
            <person name="Daum C."/>
            <person name="Ezra D."/>
            <person name="Gonzalez J."/>
            <person name="Henrissat B."/>
            <person name="Kuo A."/>
            <person name="Liang C."/>
            <person name="Lipzen A."/>
            <person name="Lutzoni F."/>
            <person name="Magnuson J."/>
            <person name="Mondo S."/>
            <person name="Nolan M."/>
            <person name="Ohm R."/>
            <person name="Pangilinan J."/>
            <person name="Park H.-J."/>
            <person name="Ramirez L."/>
            <person name="Alfaro M."/>
            <person name="Sun H."/>
            <person name="Tritt A."/>
            <person name="Yoshinaga Y."/>
            <person name="Zwiers L.-H."/>
            <person name="Turgeon B."/>
            <person name="Goodwin S."/>
            <person name="Spatafora J."/>
            <person name="Crous P."/>
            <person name="Grigoriev I."/>
        </authorList>
    </citation>
    <scope>NUCLEOTIDE SEQUENCE</scope>
    <source>
        <strain evidence="1">CBS 113389</strain>
    </source>
</reference>
<dbReference type="Proteomes" id="UP000799767">
    <property type="component" value="Unassembled WGS sequence"/>
</dbReference>
<gene>
    <name evidence="1" type="ORF">BDY17DRAFT_95677</name>
</gene>
<protein>
    <submittedName>
        <fullName evidence="1">Uncharacterized protein</fullName>
    </submittedName>
</protein>